<reference evidence="1 2" key="1">
    <citation type="submission" date="2018-03" db="EMBL/GenBank/DDBJ databases">
        <title>Phenotypic and genomic properties of Cyclonatronum proteinivorum gen. nov., sp. nov., a haloalkaliphilic bacteroidete from soda lakes possessing Na+-translocating rhodopsin.</title>
        <authorList>
            <person name="Toshchakov S.V."/>
            <person name="Korzhenkov A."/>
            <person name="Samarov N.I."/>
            <person name="Kublanov I.V."/>
            <person name="Muntyan M.S."/>
            <person name="Sorokin D.Y."/>
        </authorList>
    </citation>
    <scope>NUCLEOTIDE SEQUENCE [LARGE SCALE GENOMIC DNA]</scope>
    <source>
        <strain evidence="1 2">Omega</strain>
    </source>
</reference>
<dbReference type="Proteomes" id="UP000254808">
    <property type="component" value="Chromosome"/>
</dbReference>
<accession>A0A345UI24</accession>
<protein>
    <submittedName>
        <fullName evidence="1">Uncharacterized protein</fullName>
    </submittedName>
</protein>
<dbReference type="EMBL" id="CP027806">
    <property type="protein sequence ID" value="AXJ00126.1"/>
    <property type="molecule type" value="Genomic_DNA"/>
</dbReference>
<dbReference type="KEGG" id="cprv:CYPRO_0849"/>
<proteinExistence type="predicted"/>
<evidence type="ECO:0000313" key="2">
    <source>
        <dbReference type="Proteomes" id="UP000254808"/>
    </source>
</evidence>
<sequence length="93" mass="10528">MKSTPIRFTITEDFWSPAFPFFLVDEGEIYLAFASEADALQYQQQSYLSHMLVADLALVESMMMEPELDRYWCGKMQRCVQPGVDSASAGSCV</sequence>
<keyword evidence="2" id="KW-1185">Reference proteome</keyword>
<name>A0A345UI24_9BACT</name>
<evidence type="ECO:0000313" key="1">
    <source>
        <dbReference type="EMBL" id="AXJ00126.1"/>
    </source>
</evidence>
<dbReference type="AlphaFoldDB" id="A0A345UI24"/>
<organism evidence="1 2">
    <name type="scientific">Cyclonatronum proteinivorum</name>
    <dbReference type="NCBI Taxonomy" id="1457365"/>
    <lineage>
        <taxon>Bacteria</taxon>
        <taxon>Pseudomonadati</taxon>
        <taxon>Balneolota</taxon>
        <taxon>Balneolia</taxon>
        <taxon>Balneolales</taxon>
        <taxon>Cyclonatronaceae</taxon>
        <taxon>Cyclonatronum</taxon>
    </lineage>
</organism>
<dbReference type="RefSeq" id="WP_114983425.1">
    <property type="nucleotide sequence ID" value="NZ_CP027806.1"/>
</dbReference>
<gene>
    <name evidence="1" type="ORF">CYPRO_0849</name>
</gene>